<reference evidence="2" key="1">
    <citation type="journal article" date="2020" name="Nat. Commun.">
        <title>Genome sequence of the cluster root forming white lupin.</title>
        <authorList>
            <person name="Hufnagel B."/>
            <person name="Marques A."/>
            <person name="Soriano A."/>
            <person name="Marques L."/>
            <person name="Divol F."/>
            <person name="Doumas P."/>
            <person name="Sallet E."/>
            <person name="Mancinotti D."/>
            <person name="Carrere S."/>
            <person name="Marande W."/>
            <person name="Arribat S."/>
            <person name="Keller J."/>
            <person name="Huneau C."/>
            <person name="Blein T."/>
            <person name="Aime D."/>
            <person name="Laguerre M."/>
            <person name="Taylor J."/>
            <person name="Schubert V."/>
            <person name="Nelson M."/>
            <person name="Geu-Flores F."/>
            <person name="Crespi M."/>
            <person name="Gallardo-Guerrero K."/>
            <person name="Delaux P.-M."/>
            <person name="Salse J."/>
            <person name="Berges H."/>
            <person name="Guyot R."/>
            <person name="Gouzy J."/>
            <person name="Peret B."/>
        </authorList>
    </citation>
    <scope>NUCLEOTIDE SEQUENCE [LARGE SCALE GENOMIC DNA]</scope>
    <source>
        <strain evidence="2">cv. Amiga</strain>
    </source>
</reference>
<comment type="caution">
    <text evidence="1">The sequence shown here is derived from an EMBL/GenBank/DDBJ whole genome shotgun (WGS) entry which is preliminary data.</text>
</comment>
<gene>
    <name evidence="1" type="ORF">Lalb_Chr19g0126101</name>
</gene>
<keyword evidence="2" id="KW-1185">Reference proteome</keyword>
<dbReference type="OrthoDB" id="1924025at2759"/>
<sequence length="154" mass="17462">MQNIQSERGQELLKAFIRKRTGDKGNENVMKNKAFNESKKTCTSDREELLKVVKNGTEKLNIKENNKSKSNRHSKKMCFCSPTTHEGSFRCHLHRINATKSSTNEKNNNMKLKSNITNGVAEFKPQLSRFGRINSSEVGSHDSLIKLPHGVESD</sequence>
<proteinExistence type="predicted"/>
<evidence type="ECO:0000313" key="1">
    <source>
        <dbReference type="EMBL" id="KAE9592142.1"/>
    </source>
</evidence>
<name>A0A6A4NRR9_LUPAL</name>
<accession>A0A6A4NRR9</accession>
<dbReference type="PANTHER" id="PTHR33132">
    <property type="entry name" value="OSJNBB0118P14.9 PROTEIN"/>
    <property type="match status" value="1"/>
</dbReference>
<protein>
    <submittedName>
        <fullName evidence="1">Uncharacterized protein</fullName>
    </submittedName>
</protein>
<evidence type="ECO:0000313" key="2">
    <source>
        <dbReference type="Proteomes" id="UP000447434"/>
    </source>
</evidence>
<dbReference type="PANTHER" id="PTHR33132:SF144">
    <property type="entry name" value="SERINE-RICH PROTEIN-LIKE PROTEIN"/>
    <property type="match status" value="1"/>
</dbReference>
<dbReference type="EMBL" id="WOCE01000019">
    <property type="protein sequence ID" value="KAE9592142.1"/>
    <property type="molecule type" value="Genomic_DNA"/>
</dbReference>
<dbReference type="AlphaFoldDB" id="A0A6A4NRR9"/>
<dbReference type="Proteomes" id="UP000447434">
    <property type="component" value="Chromosome 19"/>
</dbReference>
<organism evidence="1 2">
    <name type="scientific">Lupinus albus</name>
    <name type="common">White lupine</name>
    <name type="synonym">Lupinus termis</name>
    <dbReference type="NCBI Taxonomy" id="3870"/>
    <lineage>
        <taxon>Eukaryota</taxon>
        <taxon>Viridiplantae</taxon>
        <taxon>Streptophyta</taxon>
        <taxon>Embryophyta</taxon>
        <taxon>Tracheophyta</taxon>
        <taxon>Spermatophyta</taxon>
        <taxon>Magnoliopsida</taxon>
        <taxon>eudicotyledons</taxon>
        <taxon>Gunneridae</taxon>
        <taxon>Pentapetalae</taxon>
        <taxon>rosids</taxon>
        <taxon>fabids</taxon>
        <taxon>Fabales</taxon>
        <taxon>Fabaceae</taxon>
        <taxon>Papilionoideae</taxon>
        <taxon>50 kb inversion clade</taxon>
        <taxon>genistoids sensu lato</taxon>
        <taxon>core genistoids</taxon>
        <taxon>Genisteae</taxon>
        <taxon>Lupinus</taxon>
    </lineage>
</organism>